<dbReference type="PANTHER" id="PTHR34413">
    <property type="entry name" value="PROPHAGE TAIL FIBER ASSEMBLY PROTEIN HOMOLOG TFAE-RELATED-RELATED"/>
    <property type="match status" value="1"/>
</dbReference>
<protein>
    <submittedName>
        <fullName evidence="1">Tail fiber assembly protein</fullName>
    </submittedName>
</protein>
<evidence type="ECO:0000313" key="1">
    <source>
        <dbReference type="EMBL" id="MBC9131306.1"/>
    </source>
</evidence>
<dbReference type="Proteomes" id="UP000651208">
    <property type="component" value="Unassembled WGS sequence"/>
</dbReference>
<dbReference type="EMBL" id="JABURY010000016">
    <property type="protein sequence ID" value="MBC9131306.1"/>
    <property type="molecule type" value="Genomic_DNA"/>
</dbReference>
<dbReference type="InterPro" id="IPR003458">
    <property type="entry name" value="Phage_T4_Gp38_tail_assem"/>
</dbReference>
<gene>
    <name evidence="1" type="ORF">FcAc13_08285</name>
</gene>
<dbReference type="PANTHER" id="PTHR34413:SF2">
    <property type="entry name" value="PROPHAGE TAIL FIBER ASSEMBLY PROTEIN HOMOLOG TFAE-RELATED"/>
    <property type="match status" value="1"/>
</dbReference>
<name>A0ABR7QYK6_9GAMM</name>
<reference evidence="1 2" key="1">
    <citation type="submission" date="2020-06" db="EMBL/GenBank/DDBJ databases">
        <title>Frischella cerana isolated from Apis cerana gut homogenate.</title>
        <authorList>
            <person name="Wolter L.A."/>
            <person name="Suenami S."/>
            <person name="Miyazaki R."/>
        </authorList>
    </citation>
    <scope>NUCLEOTIDE SEQUENCE [LARGE SCALE GENOMIC DNA]</scope>
    <source>
        <strain evidence="1 2">Ac13</strain>
    </source>
</reference>
<dbReference type="RefSeq" id="WP_187755736.1">
    <property type="nucleotide sequence ID" value="NZ_JABURY010000016.1"/>
</dbReference>
<proteinExistence type="predicted"/>
<dbReference type="Pfam" id="PF02413">
    <property type="entry name" value="Caudo_TAP"/>
    <property type="match status" value="1"/>
</dbReference>
<accession>A0ABR7QYK6</accession>
<sequence>MKYYKDENDNVFAYEDNIQEFSHYDEISEIDENGETVVNKIYPAFTVKKGLILITEDEAKELIKPILSQDDIIKNYEITKSQLMNNANKQIEILQDIIDLGMQESNEDEQLKEWKKYRILLNRINVNDAPNIVWPEKPSI</sequence>
<organism evidence="1 2">
    <name type="scientific">Frischella japonica</name>
    <dbReference type="NCBI Taxonomy" id="2741544"/>
    <lineage>
        <taxon>Bacteria</taxon>
        <taxon>Pseudomonadati</taxon>
        <taxon>Pseudomonadota</taxon>
        <taxon>Gammaproteobacteria</taxon>
        <taxon>Orbales</taxon>
        <taxon>Orbaceae</taxon>
        <taxon>Frischella</taxon>
    </lineage>
</organism>
<keyword evidence="2" id="KW-1185">Reference proteome</keyword>
<dbReference type="InterPro" id="IPR051220">
    <property type="entry name" value="TFA_Chaperone"/>
</dbReference>
<evidence type="ECO:0000313" key="2">
    <source>
        <dbReference type="Proteomes" id="UP000651208"/>
    </source>
</evidence>
<comment type="caution">
    <text evidence="1">The sequence shown here is derived from an EMBL/GenBank/DDBJ whole genome shotgun (WGS) entry which is preliminary data.</text>
</comment>